<keyword evidence="1" id="KW-0812">Transmembrane</keyword>
<accession>A0A557SX20</accession>
<organism evidence="2 3">
    <name type="scientific">Candidatus Nitrosocosmicus arcticus</name>
    <dbReference type="NCBI Taxonomy" id="2035267"/>
    <lineage>
        <taxon>Archaea</taxon>
        <taxon>Nitrososphaerota</taxon>
        <taxon>Nitrososphaeria</taxon>
        <taxon>Nitrososphaerales</taxon>
        <taxon>Nitrososphaeraceae</taxon>
        <taxon>Candidatus Nitrosocosmicus</taxon>
    </lineage>
</organism>
<reference evidence="2 3" key="1">
    <citation type="journal article" date="2019" name="Front. Microbiol.">
        <title>Ammonia Oxidation by the Arctic Terrestrial Thaumarchaeote Candidatus Nitrosocosmicus arcticus Is Stimulated by Increasing Temperatures.</title>
        <authorList>
            <person name="Alves R.J.E."/>
            <person name="Kerou M."/>
            <person name="Zappe A."/>
            <person name="Bittner R."/>
            <person name="Abby S.S."/>
            <person name="Schmidt H.A."/>
            <person name="Pfeifer K."/>
            <person name="Schleper C."/>
        </authorList>
    </citation>
    <scope>NUCLEOTIDE SEQUENCE [LARGE SCALE GENOMIC DNA]</scope>
    <source>
        <strain evidence="2 3">Kfb</strain>
    </source>
</reference>
<evidence type="ECO:0000313" key="3">
    <source>
        <dbReference type="Proteomes" id="UP000315289"/>
    </source>
</evidence>
<dbReference type="Proteomes" id="UP000315289">
    <property type="component" value="Unassembled WGS sequence"/>
</dbReference>
<keyword evidence="1" id="KW-1133">Transmembrane helix</keyword>
<feature type="transmembrane region" description="Helical" evidence="1">
    <location>
        <begin position="27"/>
        <end position="47"/>
    </location>
</feature>
<name>A0A557SX20_9ARCH</name>
<protein>
    <submittedName>
        <fullName evidence="2">Uncharacterized protein</fullName>
    </submittedName>
</protein>
<evidence type="ECO:0000313" key="2">
    <source>
        <dbReference type="EMBL" id="TVP41143.1"/>
    </source>
</evidence>
<gene>
    <name evidence="2" type="ORF">NARC_40106</name>
</gene>
<keyword evidence="3" id="KW-1185">Reference proteome</keyword>
<evidence type="ECO:0000256" key="1">
    <source>
        <dbReference type="SAM" id="Phobius"/>
    </source>
</evidence>
<proteinExistence type="predicted"/>
<keyword evidence="1" id="KW-0472">Membrane</keyword>
<comment type="caution">
    <text evidence="2">The sequence shown here is derived from an EMBL/GenBank/DDBJ whole genome shotgun (WGS) entry which is preliminary data.</text>
</comment>
<sequence>MILAAGAIVSLKLLFYTRLEKIEIRRFRFIFLALICWLIGELIYVYYQAF</sequence>
<dbReference type="AlphaFoldDB" id="A0A557SX20"/>
<dbReference type="EMBL" id="VOAH01000004">
    <property type="protein sequence ID" value="TVP41143.1"/>
    <property type="molecule type" value="Genomic_DNA"/>
</dbReference>